<dbReference type="AlphaFoldDB" id="A0A4V0NGL3"/>
<dbReference type="EMBL" id="CP012672">
    <property type="protein sequence ID" value="AUX33572.1"/>
    <property type="molecule type" value="Genomic_DNA"/>
</dbReference>
<gene>
    <name evidence="2" type="ORF">SOCE836_057320</name>
</gene>
<reference evidence="2 3" key="1">
    <citation type="submission" date="2015-09" db="EMBL/GenBank/DDBJ databases">
        <title>Sorangium comparison.</title>
        <authorList>
            <person name="Zaburannyi N."/>
            <person name="Bunk B."/>
            <person name="Overmann J."/>
            <person name="Mueller R."/>
        </authorList>
    </citation>
    <scope>NUCLEOTIDE SEQUENCE [LARGE SCALE GENOMIC DNA]</scope>
    <source>
        <strain evidence="2 3">So ce836</strain>
    </source>
</reference>
<evidence type="ECO:0000256" key="1">
    <source>
        <dbReference type="SAM" id="Phobius"/>
    </source>
</evidence>
<sequence length="72" mass="8216">MQTIALKINPKYAGRSQAGVVWAGLCLDFGDRAFPDPRWSDFVVVVLTWWLNALMILLRGNSQRQEVMFMEG</sequence>
<accession>A0A4V0NGL3</accession>
<protein>
    <submittedName>
        <fullName evidence="2">Uncharacterized protein</fullName>
    </submittedName>
</protein>
<name>A0A4V0NGL3_SORCE</name>
<keyword evidence="1" id="KW-0472">Membrane</keyword>
<proteinExistence type="predicted"/>
<keyword evidence="1" id="KW-0812">Transmembrane</keyword>
<feature type="transmembrane region" description="Helical" evidence="1">
    <location>
        <begin position="39"/>
        <end position="58"/>
    </location>
</feature>
<keyword evidence="1" id="KW-1133">Transmembrane helix</keyword>
<organism evidence="2 3">
    <name type="scientific">Sorangium cellulosum</name>
    <name type="common">Polyangium cellulosum</name>
    <dbReference type="NCBI Taxonomy" id="56"/>
    <lineage>
        <taxon>Bacteria</taxon>
        <taxon>Pseudomonadati</taxon>
        <taxon>Myxococcota</taxon>
        <taxon>Polyangia</taxon>
        <taxon>Polyangiales</taxon>
        <taxon>Polyangiaceae</taxon>
        <taxon>Sorangium</taxon>
    </lineage>
</organism>
<evidence type="ECO:0000313" key="3">
    <source>
        <dbReference type="Proteomes" id="UP000295497"/>
    </source>
</evidence>
<dbReference type="RefSeq" id="WP_129576913.1">
    <property type="nucleotide sequence ID" value="NZ_CP012672.1"/>
</dbReference>
<evidence type="ECO:0000313" key="2">
    <source>
        <dbReference type="EMBL" id="AUX33572.1"/>
    </source>
</evidence>
<dbReference type="Proteomes" id="UP000295497">
    <property type="component" value="Chromosome"/>
</dbReference>